<dbReference type="InterPro" id="IPR012420">
    <property type="entry name" value="Cbp4"/>
</dbReference>
<dbReference type="AlphaFoldDB" id="A0A316ZB68"/>
<evidence type="ECO:0000256" key="6">
    <source>
        <dbReference type="ARBA" id="ARBA00023128"/>
    </source>
</evidence>
<keyword evidence="8" id="KW-0143">Chaperone</keyword>
<dbReference type="GeneID" id="37271762"/>
<feature type="region of interest" description="Disordered" evidence="10">
    <location>
        <begin position="70"/>
        <end position="99"/>
    </location>
</feature>
<keyword evidence="7" id="KW-0472">Membrane</keyword>
<evidence type="ECO:0000256" key="2">
    <source>
        <dbReference type="ARBA" id="ARBA00006780"/>
    </source>
</evidence>
<keyword evidence="4" id="KW-0999">Mitochondrion inner membrane</keyword>
<evidence type="ECO:0000256" key="1">
    <source>
        <dbReference type="ARBA" id="ARBA00004434"/>
    </source>
</evidence>
<evidence type="ECO:0000256" key="4">
    <source>
        <dbReference type="ARBA" id="ARBA00022792"/>
    </source>
</evidence>
<evidence type="ECO:0000256" key="10">
    <source>
        <dbReference type="SAM" id="MobiDB-lite"/>
    </source>
</evidence>
<organism evidence="11 12">
    <name type="scientific">Tilletiopsis washingtonensis</name>
    <dbReference type="NCBI Taxonomy" id="58919"/>
    <lineage>
        <taxon>Eukaryota</taxon>
        <taxon>Fungi</taxon>
        <taxon>Dikarya</taxon>
        <taxon>Basidiomycota</taxon>
        <taxon>Ustilaginomycotina</taxon>
        <taxon>Exobasidiomycetes</taxon>
        <taxon>Entylomatales</taxon>
        <taxon>Entylomatales incertae sedis</taxon>
        <taxon>Tilletiopsis</taxon>
    </lineage>
</organism>
<protein>
    <recommendedName>
        <fullName evidence="13">Cytochrome b mRNA-processing protein 4</fullName>
    </recommendedName>
</protein>
<sequence length="99" mass="10588">MSAPPSLGRALISGGAVIALGYGIMKVTTPSDEQFYNKLSPELKKKVDAQRDATRRKAAYAEQIARARTQDDSQAVWSEGLRAKDSAPPPAMNTPAGSR</sequence>
<proteinExistence type="inferred from homology"/>
<keyword evidence="6" id="KW-0496">Mitochondrion</keyword>
<comment type="similarity">
    <text evidence="2">Belongs to the CBP4 family.</text>
</comment>
<dbReference type="OrthoDB" id="5576752at2759"/>
<name>A0A316ZB68_9BASI</name>
<dbReference type="STRING" id="58919.A0A316ZB68"/>
<keyword evidence="12" id="KW-1185">Reference proteome</keyword>
<evidence type="ECO:0000313" key="11">
    <source>
        <dbReference type="EMBL" id="PWN97443.1"/>
    </source>
</evidence>
<dbReference type="GO" id="GO:0005743">
    <property type="term" value="C:mitochondrial inner membrane"/>
    <property type="evidence" value="ECO:0007669"/>
    <property type="project" value="UniProtKB-SubCell"/>
</dbReference>
<dbReference type="Pfam" id="PF07960">
    <property type="entry name" value="CBP4"/>
    <property type="match status" value="1"/>
</dbReference>
<accession>A0A316ZB68</accession>
<evidence type="ECO:0000256" key="9">
    <source>
        <dbReference type="ARBA" id="ARBA00025413"/>
    </source>
</evidence>
<evidence type="ECO:0000256" key="3">
    <source>
        <dbReference type="ARBA" id="ARBA00022692"/>
    </source>
</evidence>
<dbReference type="EMBL" id="KZ819295">
    <property type="protein sequence ID" value="PWN97443.1"/>
    <property type="molecule type" value="Genomic_DNA"/>
</dbReference>
<comment type="function">
    <text evidence="9">Essential for the assembly of ubiquinol-cytochrome c reductase. It has a direct effect on the correct occurrence of the Rieske protein, core 4, core 5 and apocytochrome b.</text>
</comment>
<evidence type="ECO:0000256" key="7">
    <source>
        <dbReference type="ARBA" id="ARBA00023136"/>
    </source>
</evidence>
<keyword evidence="5" id="KW-1133">Transmembrane helix</keyword>
<comment type="subcellular location">
    <subcellularLocation>
        <location evidence="1">Mitochondrion inner membrane</location>
        <topology evidence="1">Single-pass membrane protein</topology>
    </subcellularLocation>
</comment>
<evidence type="ECO:0008006" key="13">
    <source>
        <dbReference type="Google" id="ProtNLM"/>
    </source>
</evidence>
<dbReference type="Proteomes" id="UP000245946">
    <property type="component" value="Unassembled WGS sequence"/>
</dbReference>
<keyword evidence="3" id="KW-0812">Transmembrane</keyword>
<gene>
    <name evidence="11" type="ORF">FA09DRAFT_339441</name>
</gene>
<evidence type="ECO:0000256" key="5">
    <source>
        <dbReference type="ARBA" id="ARBA00022989"/>
    </source>
</evidence>
<dbReference type="RefSeq" id="XP_025597722.1">
    <property type="nucleotide sequence ID" value="XM_025744218.1"/>
</dbReference>
<evidence type="ECO:0000313" key="12">
    <source>
        <dbReference type="Proteomes" id="UP000245946"/>
    </source>
</evidence>
<evidence type="ECO:0000256" key="8">
    <source>
        <dbReference type="ARBA" id="ARBA00023186"/>
    </source>
</evidence>
<reference evidence="11 12" key="1">
    <citation type="journal article" date="2018" name="Mol. Biol. Evol.">
        <title>Broad Genomic Sampling Reveals a Smut Pathogenic Ancestry of the Fungal Clade Ustilaginomycotina.</title>
        <authorList>
            <person name="Kijpornyongpan T."/>
            <person name="Mondo S.J."/>
            <person name="Barry K."/>
            <person name="Sandor L."/>
            <person name="Lee J."/>
            <person name="Lipzen A."/>
            <person name="Pangilinan J."/>
            <person name="LaButti K."/>
            <person name="Hainaut M."/>
            <person name="Henrissat B."/>
            <person name="Grigoriev I.V."/>
            <person name="Spatafora J.W."/>
            <person name="Aime M.C."/>
        </authorList>
    </citation>
    <scope>NUCLEOTIDE SEQUENCE [LARGE SCALE GENOMIC DNA]</scope>
    <source>
        <strain evidence="11 12">MCA 4186</strain>
    </source>
</reference>